<feature type="non-terminal residue" evidence="1">
    <location>
        <position position="65"/>
    </location>
</feature>
<sequence length="65" mass="7437">AYFIGNNIVLDHRDDLSANSLNAEKSFVLLSEKWWCFGRGRQHSMPNYAPVLKSQSKERGWGLTP</sequence>
<gene>
    <name evidence="1" type="ORF">ABEB36_005205</name>
</gene>
<reference evidence="1 2" key="1">
    <citation type="submission" date="2024-05" db="EMBL/GenBank/DDBJ databases">
        <title>Genetic variation in Jamaican populations of the coffee berry borer (Hypothenemus hampei).</title>
        <authorList>
            <person name="Errbii M."/>
            <person name="Myrie A."/>
        </authorList>
    </citation>
    <scope>NUCLEOTIDE SEQUENCE [LARGE SCALE GENOMIC DNA]</scope>
    <source>
        <strain evidence="1">JA-Hopewell-2020-01-JO</strain>
        <tissue evidence="1">Whole body</tissue>
    </source>
</reference>
<organism evidence="1 2">
    <name type="scientific">Hypothenemus hampei</name>
    <name type="common">Coffee berry borer</name>
    <dbReference type="NCBI Taxonomy" id="57062"/>
    <lineage>
        <taxon>Eukaryota</taxon>
        <taxon>Metazoa</taxon>
        <taxon>Ecdysozoa</taxon>
        <taxon>Arthropoda</taxon>
        <taxon>Hexapoda</taxon>
        <taxon>Insecta</taxon>
        <taxon>Pterygota</taxon>
        <taxon>Neoptera</taxon>
        <taxon>Endopterygota</taxon>
        <taxon>Coleoptera</taxon>
        <taxon>Polyphaga</taxon>
        <taxon>Cucujiformia</taxon>
        <taxon>Curculionidae</taxon>
        <taxon>Scolytinae</taxon>
        <taxon>Hypothenemus</taxon>
    </lineage>
</organism>
<comment type="caution">
    <text evidence="1">The sequence shown here is derived from an EMBL/GenBank/DDBJ whole genome shotgun (WGS) entry which is preliminary data.</text>
</comment>
<evidence type="ECO:0000313" key="2">
    <source>
        <dbReference type="Proteomes" id="UP001566132"/>
    </source>
</evidence>
<dbReference type="EMBL" id="JBDJPC010000004">
    <property type="protein sequence ID" value="KAL1505700.1"/>
    <property type="molecule type" value="Genomic_DNA"/>
</dbReference>
<evidence type="ECO:0000313" key="1">
    <source>
        <dbReference type="EMBL" id="KAL1505700.1"/>
    </source>
</evidence>
<feature type="non-terminal residue" evidence="1">
    <location>
        <position position="1"/>
    </location>
</feature>
<accession>A0ABD1EZW9</accession>
<name>A0ABD1EZW9_HYPHA</name>
<dbReference type="Proteomes" id="UP001566132">
    <property type="component" value="Unassembled WGS sequence"/>
</dbReference>
<keyword evidence="2" id="KW-1185">Reference proteome</keyword>
<protein>
    <submittedName>
        <fullName evidence="1">Uncharacterized protein</fullName>
    </submittedName>
</protein>
<dbReference type="AlphaFoldDB" id="A0ABD1EZW9"/>
<proteinExistence type="predicted"/>